<dbReference type="AlphaFoldDB" id="A0AAW6GDT0"/>
<accession>A0AAW6GDT0</accession>
<evidence type="ECO:0000256" key="1">
    <source>
        <dbReference type="SAM" id="Phobius"/>
    </source>
</evidence>
<dbReference type="NCBIfam" id="TIGR04370">
    <property type="entry name" value="glyco_rpt_poly"/>
    <property type="match status" value="1"/>
</dbReference>
<dbReference type="RefSeq" id="WP_117713506.1">
    <property type="nucleotide sequence ID" value="NZ_JABFCK010000015.1"/>
</dbReference>
<evidence type="ECO:0000313" key="3">
    <source>
        <dbReference type="Proteomes" id="UP001214113"/>
    </source>
</evidence>
<dbReference type="GO" id="GO:0016874">
    <property type="term" value="F:ligase activity"/>
    <property type="evidence" value="ECO:0007669"/>
    <property type="project" value="UniProtKB-KW"/>
</dbReference>
<name>A0AAW6GDT0_BACUN</name>
<keyword evidence="1" id="KW-0812">Transmembrane</keyword>
<feature type="transmembrane region" description="Helical" evidence="1">
    <location>
        <begin position="325"/>
        <end position="341"/>
    </location>
</feature>
<keyword evidence="1" id="KW-0472">Membrane</keyword>
<gene>
    <name evidence="2" type="ORF">POZ22_12805</name>
</gene>
<evidence type="ECO:0000313" key="2">
    <source>
        <dbReference type="EMBL" id="MDC1855659.1"/>
    </source>
</evidence>
<dbReference type="EMBL" id="JAQNSB010000018">
    <property type="protein sequence ID" value="MDC1855659.1"/>
    <property type="molecule type" value="Genomic_DNA"/>
</dbReference>
<dbReference type="Proteomes" id="UP001214113">
    <property type="component" value="Unassembled WGS sequence"/>
</dbReference>
<reference evidence="2" key="1">
    <citation type="submission" date="2022-10" db="EMBL/GenBank/DDBJ databases">
        <title>Human gut microbiome strain richness.</title>
        <authorList>
            <person name="Chen-Liaw A."/>
        </authorList>
    </citation>
    <scope>NUCLEOTIDE SEQUENCE</scope>
    <source>
        <strain evidence="2">BSD2780061687st1_G10_BSD2780061687b_171204</strain>
    </source>
</reference>
<keyword evidence="2" id="KW-0436">Ligase</keyword>
<feature type="transmembrane region" description="Helical" evidence="1">
    <location>
        <begin position="95"/>
        <end position="116"/>
    </location>
</feature>
<feature type="transmembrane region" description="Helical" evidence="1">
    <location>
        <begin position="169"/>
        <end position="190"/>
    </location>
</feature>
<sequence>MWILLYPLTFCICLLYNLKGKGLNASSFILLLYFLSSICGVCLHLYHPDYIKIEISLQAVVHHLSCLFLILYPILQYGNTLSFDLLYNKQSFKRIAIIISLFSLLGIISDIPNYYLAFSQPLAAVRAMNVEGGLVNTQVGLKSYLIAIGHSAGPFCLFLFFYFRTFLKVKYYLLLLFIASLTNLSSNILAAGRGETFRFIYQFILFYLILKPYMKTLSKPIVFSFSVVIIGFLYFVYSVTASRFGSENVLLNIADYFGQGFVNYSRFYDSFQEPTFWGRKSFSGLFPTEYRVDSLDVNSVIRIGFYLNVFSTFIGSFLFDFGTCGTLIFSFILFSILSFLFNSKISNFIKLFFYIYSCDIVMFGVFYYNLSKSTALLSLIVLFMLVVFLYSNVFHYKFKL</sequence>
<feature type="transmembrane region" description="Helical" evidence="1">
    <location>
        <begin position="348"/>
        <end position="368"/>
    </location>
</feature>
<keyword evidence="1" id="KW-1133">Transmembrane helix</keyword>
<feature type="transmembrane region" description="Helical" evidence="1">
    <location>
        <begin position="220"/>
        <end position="237"/>
    </location>
</feature>
<protein>
    <submittedName>
        <fullName evidence="2">O-antigen ligase</fullName>
    </submittedName>
</protein>
<proteinExistence type="predicted"/>
<organism evidence="2 3">
    <name type="scientific">Bacteroides uniformis</name>
    <dbReference type="NCBI Taxonomy" id="820"/>
    <lineage>
        <taxon>Bacteria</taxon>
        <taxon>Pseudomonadati</taxon>
        <taxon>Bacteroidota</taxon>
        <taxon>Bacteroidia</taxon>
        <taxon>Bacteroidales</taxon>
        <taxon>Bacteroidaceae</taxon>
        <taxon>Bacteroides</taxon>
    </lineage>
</organism>
<feature type="transmembrane region" description="Helical" evidence="1">
    <location>
        <begin position="59"/>
        <end position="75"/>
    </location>
</feature>
<comment type="caution">
    <text evidence="2">The sequence shown here is derived from an EMBL/GenBank/DDBJ whole genome shotgun (WGS) entry which is preliminary data.</text>
</comment>
<feature type="transmembrane region" description="Helical" evidence="1">
    <location>
        <begin position="374"/>
        <end position="394"/>
    </location>
</feature>
<feature type="transmembrane region" description="Helical" evidence="1">
    <location>
        <begin position="30"/>
        <end position="47"/>
    </location>
</feature>
<feature type="transmembrane region" description="Helical" evidence="1">
    <location>
        <begin position="144"/>
        <end position="163"/>
    </location>
</feature>